<organism evidence="1 2">
    <name type="scientific">Smallanthus sonchifolius</name>
    <dbReference type="NCBI Taxonomy" id="185202"/>
    <lineage>
        <taxon>Eukaryota</taxon>
        <taxon>Viridiplantae</taxon>
        <taxon>Streptophyta</taxon>
        <taxon>Embryophyta</taxon>
        <taxon>Tracheophyta</taxon>
        <taxon>Spermatophyta</taxon>
        <taxon>Magnoliopsida</taxon>
        <taxon>eudicotyledons</taxon>
        <taxon>Gunneridae</taxon>
        <taxon>Pentapetalae</taxon>
        <taxon>asterids</taxon>
        <taxon>campanulids</taxon>
        <taxon>Asterales</taxon>
        <taxon>Asteraceae</taxon>
        <taxon>Asteroideae</taxon>
        <taxon>Heliantheae alliance</taxon>
        <taxon>Millerieae</taxon>
        <taxon>Smallanthus</taxon>
    </lineage>
</organism>
<evidence type="ECO:0000313" key="1">
    <source>
        <dbReference type="EMBL" id="KAI3776283.1"/>
    </source>
</evidence>
<protein>
    <submittedName>
        <fullName evidence="1">Uncharacterized protein</fullName>
    </submittedName>
</protein>
<accession>A0ACB9FZP2</accession>
<keyword evidence="2" id="KW-1185">Reference proteome</keyword>
<proteinExistence type="predicted"/>
<dbReference type="Proteomes" id="UP001056120">
    <property type="component" value="Linkage Group LG15"/>
</dbReference>
<reference evidence="1 2" key="2">
    <citation type="journal article" date="2022" name="Mol. Ecol. Resour.">
        <title>The genomes of chicory, endive, great burdock and yacon provide insights into Asteraceae paleo-polyploidization history and plant inulin production.</title>
        <authorList>
            <person name="Fan W."/>
            <person name="Wang S."/>
            <person name="Wang H."/>
            <person name="Wang A."/>
            <person name="Jiang F."/>
            <person name="Liu H."/>
            <person name="Zhao H."/>
            <person name="Xu D."/>
            <person name="Zhang Y."/>
        </authorList>
    </citation>
    <scope>NUCLEOTIDE SEQUENCE [LARGE SCALE GENOMIC DNA]</scope>
    <source>
        <strain evidence="2">cv. Yunnan</strain>
        <tissue evidence="1">Leaves</tissue>
    </source>
</reference>
<dbReference type="EMBL" id="CM042032">
    <property type="protein sequence ID" value="KAI3776283.1"/>
    <property type="molecule type" value="Genomic_DNA"/>
</dbReference>
<reference evidence="2" key="1">
    <citation type="journal article" date="2022" name="Mol. Ecol. Resour.">
        <title>The genomes of chicory, endive, great burdock and yacon provide insights into Asteraceae palaeo-polyploidization history and plant inulin production.</title>
        <authorList>
            <person name="Fan W."/>
            <person name="Wang S."/>
            <person name="Wang H."/>
            <person name="Wang A."/>
            <person name="Jiang F."/>
            <person name="Liu H."/>
            <person name="Zhao H."/>
            <person name="Xu D."/>
            <person name="Zhang Y."/>
        </authorList>
    </citation>
    <scope>NUCLEOTIDE SEQUENCE [LARGE SCALE GENOMIC DNA]</scope>
    <source>
        <strain evidence="2">cv. Yunnan</strain>
    </source>
</reference>
<sequence>MKSLLDHQFFLSSTYMTESEFKELPDEDGLLFSVLFKSKNISHGVLGGFRLGAYTARFSGVAFISPTTLGVSFNKLAGKMLHDVVHPLDQPPLEQVSSPLSAQILEFCEPELFHIDAIQNSDVTSVSNCCYEEQSSYAENPSFVSDMIKYTMPASTVDNCEGNFTTNMFEEKLVESVISAPLDFTNLNQYSFSRQDQFDLCLLQNQISLATDDGPIPPYPHPNDPICENEFLSIPPSKYMRLHNPNSSPSHCFLDHPYLPSRNSNPILPVESYVLFNGNLSLTSEIQAHELDFHGDNDGIFYNSNELQALSNESRVNNGVGRCNPPLPPPEITSLESESFRVANKLTNEERKEKIHRYMKKRNERNFSKKIKYACRKTLADSRPRVRGRFAKNEEFGDHHRNNCNTHEEDTDEDVKSMHVVVKEEEKLDSSDIFAHISGLNSFRCNYPIQSWI</sequence>
<evidence type="ECO:0000313" key="2">
    <source>
        <dbReference type="Proteomes" id="UP001056120"/>
    </source>
</evidence>
<name>A0ACB9FZP2_9ASTR</name>
<comment type="caution">
    <text evidence="1">The sequence shown here is derived from an EMBL/GenBank/DDBJ whole genome shotgun (WGS) entry which is preliminary data.</text>
</comment>
<gene>
    <name evidence="1" type="ORF">L1987_46058</name>
</gene>